<dbReference type="Proteomes" id="UP000681722">
    <property type="component" value="Unassembled WGS sequence"/>
</dbReference>
<dbReference type="AlphaFoldDB" id="A0A815CGN6"/>
<feature type="domain" description="MULE transposase" evidence="1">
    <location>
        <begin position="57"/>
        <end position="154"/>
    </location>
</feature>
<reference evidence="2" key="1">
    <citation type="submission" date="2021-02" db="EMBL/GenBank/DDBJ databases">
        <authorList>
            <person name="Nowell W R."/>
        </authorList>
    </citation>
    <scope>NUCLEOTIDE SEQUENCE</scope>
</reference>
<dbReference type="Proteomes" id="UP000663829">
    <property type="component" value="Unassembled WGS sequence"/>
</dbReference>
<name>A0A815CGN6_9BILA</name>
<gene>
    <name evidence="2" type="ORF">GPM918_LOCUS27667</name>
    <name evidence="3" type="ORF">SRO942_LOCUS28033</name>
</gene>
<dbReference type="OrthoDB" id="10029846at2759"/>
<proteinExistence type="predicted"/>
<evidence type="ECO:0000313" key="2">
    <source>
        <dbReference type="EMBL" id="CAF1283376.1"/>
    </source>
</evidence>
<protein>
    <recommendedName>
        <fullName evidence="1">MULE transposase domain-containing protein</fullName>
    </recommendedName>
</protein>
<dbReference type="PANTHER" id="PTHR47160:SF10">
    <property type="entry name" value="MULE TRANSPOSASE DOMAIN-CONTAINING PROTEIN"/>
    <property type="match status" value="1"/>
</dbReference>
<accession>A0A815CGN6</accession>
<sequence length="350" mass="40619">MIHPKLPKSLSSLIIPPHMTRTSLEENFLFCNNPAPYSVLGFSSPTALQILSDNPHWNADGTFRTSPKLFYQSYSIHTWDEFSMKSVVYAELPNKEEVSYHVLLNALTTYAQQNNISLKPQSVLIDFEIAALNSFSKTFPTAVIKGCQFHFAQNIWKKVKKYNLVQLAKEEETRRELANILALPLLPPSRIDEAFSNIVENISNISPRFLKLTDYILKTYVENPRFEVDFWNHFDLTGVRPRTNNHVEGYHAQLNSQCKTHPNLWAWINYIKGSKESVMVRYEQEQRQQRSTRPRKARSIHIDAVLNAAKQNYMCGHIDLEDLQKLLRALSHRYTKVCENSKDDDEYEPK</sequence>
<keyword evidence="4" id="KW-1185">Reference proteome</keyword>
<evidence type="ECO:0000313" key="4">
    <source>
        <dbReference type="Proteomes" id="UP000663829"/>
    </source>
</evidence>
<organism evidence="2 4">
    <name type="scientific">Didymodactylos carnosus</name>
    <dbReference type="NCBI Taxonomy" id="1234261"/>
    <lineage>
        <taxon>Eukaryota</taxon>
        <taxon>Metazoa</taxon>
        <taxon>Spiralia</taxon>
        <taxon>Gnathifera</taxon>
        <taxon>Rotifera</taxon>
        <taxon>Eurotatoria</taxon>
        <taxon>Bdelloidea</taxon>
        <taxon>Philodinida</taxon>
        <taxon>Philodinidae</taxon>
        <taxon>Didymodactylos</taxon>
    </lineage>
</organism>
<dbReference type="Pfam" id="PF10551">
    <property type="entry name" value="MULE"/>
    <property type="match status" value="1"/>
</dbReference>
<dbReference type="PANTHER" id="PTHR47160">
    <property type="entry name" value="PUTATIVE-RELATED"/>
    <property type="match status" value="1"/>
</dbReference>
<evidence type="ECO:0000259" key="1">
    <source>
        <dbReference type="Pfam" id="PF10551"/>
    </source>
</evidence>
<comment type="caution">
    <text evidence="2">The sequence shown here is derived from an EMBL/GenBank/DDBJ whole genome shotgun (WGS) entry which is preliminary data.</text>
</comment>
<dbReference type="EMBL" id="CAJOBC010028986">
    <property type="protein sequence ID" value="CAF4080952.1"/>
    <property type="molecule type" value="Genomic_DNA"/>
</dbReference>
<evidence type="ECO:0000313" key="3">
    <source>
        <dbReference type="EMBL" id="CAF4080952.1"/>
    </source>
</evidence>
<dbReference type="InterPro" id="IPR018289">
    <property type="entry name" value="MULE_transposase_dom"/>
</dbReference>
<dbReference type="EMBL" id="CAJNOQ010011711">
    <property type="protein sequence ID" value="CAF1283376.1"/>
    <property type="molecule type" value="Genomic_DNA"/>
</dbReference>